<dbReference type="HOGENOM" id="CLU_738936_0_0_14"/>
<organism evidence="2 3">
    <name type="scientific">Acholeplasma brassicae</name>
    <dbReference type="NCBI Taxonomy" id="61635"/>
    <lineage>
        <taxon>Bacteria</taxon>
        <taxon>Bacillati</taxon>
        <taxon>Mycoplasmatota</taxon>
        <taxon>Mollicutes</taxon>
        <taxon>Acholeplasmatales</taxon>
        <taxon>Acholeplasmataceae</taxon>
        <taxon>Acholeplasma</taxon>
    </lineage>
</organism>
<name>U4KTH4_9MOLU</name>
<feature type="transmembrane region" description="Helical" evidence="1">
    <location>
        <begin position="282"/>
        <end position="307"/>
    </location>
</feature>
<dbReference type="EMBL" id="FO681348">
    <property type="protein sequence ID" value="CCV66694.1"/>
    <property type="molecule type" value="Genomic_DNA"/>
</dbReference>
<sequence>MITMMILFSFGLAIFSFGLNMVSYTNDFLWHHRYYQSITFEGSNDALASILFDLKLSSSEEKRIIYSTAFEAQDGLEIDLPDDIHTIGVFDNTTFMLDAEENEKFYSLVDKTQSTSPYVVISYDMALLISHQMSVSIMDLSQKKLTITNKTEIKHYPIQLILNEDYTQRIRQFTPLSIFVNDVDIKDDMNYITIQYHTIQDLIEAKRHASAIDVDMHESVDTILNMASYAQIVLIITGVVSFILLIAISGLMYTSIHANYIDDMPFYTMLKLLGISNTQRTFFLIFKSYMAGYLSFVLAVFSASTLLKWVNHWVDMSILFGDLGYEMLSLNSISVFSSFLLITVVYGFLFRGVYKRFVTTTIDSYYISELSRL</sequence>
<keyword evidence="1" id="KW-0472">Membrane</keyword>
<proteinExistence type="predicted"/>
<feature type="transmembrane region" description="Helical" evidence="1">
    <location>
        <begin position="232"/>
        <end position="261"/>
    </location>
</feature>
<keyword evidence="1" id="KW-0812">Transmembrane</keyword>
<evidence type="ECO:0000256" key="1">
    <source>
        <dbReference type="SAM" id="Phobius"/>
    </source>
</evidence>
<keyword evidence="1" id="KW-1133">Transmembrane helix</keyword>
<dbReference type="AlphaFoldDB" id="U4KTH4"/>
<dbReference type="RefSeq" id="WP_030005544.1">
    <property type="nucleotide sequence ID" value="NC_022549.1"/>
</dbReference>
<keyword evidence="3" id="KW-1185">Reference proteome</keyword>
<dbReference type="KEGG" id="abra:BN85316730"/>
<reference evidence="2 3" key="1">
    <citation type="journal article" date="2013" name="J. Mol. Microbiol. Biotechnol.">
        <title>Analysis of the Complete Genomes of Acholeplasma brassicae , A. palmae and A. laidlawii and Their Comparison to the Obligate Parasites from ' Candidatus Phytoplasma'.</title>
        <authorList>
            <person name="Kube M."/>
            <person name="Siewert C."/>
            <person name="Migdoll A.M."/>
            <person name="Duduk B."/>
            <person name="Holz S."/>
            <person name="Rabus R."/>
            <person name="Seemuller E."/>
            <person name="Mitrovic J."/>
            <person name="Muller I."/>
            <person name="Buttner C."/>
            <person name="Reinhardt R."/>
        </authorList>
    </citation>
    <scope>NUCLEOTIDE SEQUENCE [LARGE SCALE GENOMIC DNA]</scope>
    <source>
        <strain evidence="3">0502</strain>
    </source>
</reference>
<accession>U4KTH4</accession>
<evidence type="ECO:0000313" key="3">
    <source>
        <dbReference type="Proteomes" id="UP000032737"/>
    </source>
</evidence>
<evidence type="ECO:0000313" key="2">
    <source>
        <dbReference type="EMBL" id="CCV66694.1"/>
    </source>
</evidence>
<feature type="transmembrane region" description="Helical" evidence="1">
    <location>
        <begin position="327"/>
        <end position="349"/>
    </location>
</feature>
<gene>
    <name evidence="2" type="ORF">BN85316730</name>
</gene>
<dbReference type="Proteomes" id="UP000032737">
    <property type="component" value="Chromosome"/>
</dbReference>
<protein>
    <submittedName>
        <fullName evidence="2">Uncharacterized protein</fullName>
    </submittedName>
</protein>
<dbReference type="STRING" id="61635.BN85316730"/>